<proteinExistence type="predicted"/>
<dbReference type="RefSeq" id="XP_016217859.1">
    <property type="nucleotide sequence ID" value="XM_016354847.1"/>
</dbReference>
<protein>
    <submittedName>
        <fullName evidence="2">Uncharacterized protein</fullName>
    </submittedName>
</protein>
<sequence>MPKAPKSLKQTVLKTNRMTSTPQAAGASRFGSKRGATHSHLYTDDNPETTLHGTGFKDSDTARHTIKIVSKRSLAYQFQTINPMYHRAKGHPNKTPGIKAAMSIFGEWLTITYPNAKKSLRASAFKPVLSKEIMSAYASKCRAAISKDDLRFLDVYTRLPTNKRITNVLLNNSEPGGKDWEQERYDVLCRIVPEGKEEFSDFTLEELWDTESQPTDVHLRWIAWGWSPVPHRTLAGRAKALVL</sequence>
<dbReference type="AlphaFoldDB" id="A0A0D2ANB5"/>
<dbReference type="GeneID" id="27309862"/>
<feature type="compositionally biased region" description="Polar residues" evidence="1">
    <location>
        <begin position="8"/>
        <end position="23"/>
    </location>
</feature>
<dbReference type="Proteomes" id="UP000053259">
    <property type="component" value="Unassembled WGS sequence"/>
</dbReference>
<dbReference type="EMBL" id="KN847532">
    <property type="protein sequence ID" value="KIW07990.1"/>
    <property type="molecule type" value="Genomic_DNA"/>
</dbReference>
<name>A0A0D2ANB5_9PEZI</name>
<gene>
    <name evidence="2" type="ORF">PV09_01889</name>
</gene>
<dbReference type="OrthoDB" id="8188991at2759"/>
<organism evidence="2 3">
    <name type="scientific">Verruconis gallopava</name>
    <dbReference type="NCBI Taxonomy" id="253628"/>
    <lineage>
        <taxon>Eukaryota</taxon>
        <taxon>Fungi</taxon>
        <taxon>Dikarya</taxon>
        <taxon>Ascomycota</taxon>
        <taxon>Pezizomycotina</taxon>
        <taxon>Dothideomycetes</taxon>
        <taxon>Pleosporomycetidae</taxon>
        <taxon>Venturiales</taxon>
        <taxon>Sympoventuriaceae</taxon>
        <taxon>Verruconis</taxon>
    </lineage>
</organism>
<evidence type="ECO:0000313" key="3">
    <source>
        <dbReference type="Proteomes" id="UP000053259"/>
    </source>
</evidence>
<dbReference type="InParanoid" id="A0A0D2ANB5"/>
<feature type="region of interest" description="Disordered" evidence="1">
    <location>
        <begin position="1"/>
        <end position="57"/>
    </location>
</feature>
<dbReference type="HOGENOM" id="CLU_1143301_0_0_1"/>
<accession>A0A0D2ANB5</accession>
<evidence type="ECO:0000313" key="2">
    <source>
        <dbReference type="EMBL" id="KIW07990.1"/>
    </source>
</evidence>
<keyword evidence="3" id="KW-1185">Reference proteome</keyword>
<dbReference type="VEuPathDB" id="FungiDB:PV09_01889"/>
<evidence type="ECO:0000256" key="1">
    <source>
        <dbReference type="SAM" id="MobiDB-lite"/>
    </source>
</evidence>
<reference evidence="2 3" key="1">
    <citation type="submission" date="2015-01" db="EMBL/GenBank/DDBJ databases">
        <title>The Genome Sequence of Ochroconis gallopava CBS43764.</title>
        <authorList>
            <consortium name="The Broad Institute Genomics Platform"/>
            <person name="Cuomo C."/>
            <person name="de Hoog S."/>
            <person name="Gorbushina A."/>
            <person name="Stielow B."/>
            <person name="Teixiera M."/>
            <person name="Abouelleil A."/>
            <person name="Chapman S.B."/>
            <person name="Priest M."/>
            <person name="Young S.K."/>
            <person name="Wortman J."/>
            <person name="Nusbaum C."/>
            <person name="Birren B."/>
        </authorList>
    </citation>
    <scope>NUCLEOTIDE SEQUENCE [LARGE SCALE GENOMIC DNA]</scope>
    <source>
        <strain evidence="2 3">CBS 43764</strain>
    </source>
</reference>